<name>A0AAJ0FRU6_9HYPO</name>
<dbReference type="SUPFAM" id="SSF56112">
    <property type="entry name" value="Protein kinase-like (PK-like)"/>
    <property type="match status" value="1"/>
</dbReference>
<dbReference type="Proteomes" id="UP001251528">
    <property type="component" value="Unassembled WGS sequence"/>
</dbReference>
<dbReference type="EMBL" id="JASWJB010000163">
    <property type="protein sequence ID" value="KAK2594581.1"/>
    <property type="molecule type" value="Genomic_DNA"/>
</dbReference>
<gene>
    <name evidence="1" type="ORF">QQS21_007711</name>
</gene>
<dbReference type="InterPro" id="IPR011009">
    <property type="entry name" value="Kinase-like_dom_sf"/>
</dbReference>
<evidence type="ECO:0000313" key="1">
    <source>
        <dbReference type="EMBL" id="KAK2594581.1"/>
    </source>
</evidence>
<evidence type="ECO:0000313" key="2">
    <source>
        <dbReference type="Proteomes" id="UP001251528"/>
    </source>
</evidence>
<dbReference type="AlphaFoldDB" id="A0AAJ0FRU6"/>
<evidence type="ECO:0008006" key="3">
    <source>
        <dbReference type="Google" id="ProtNLM"/>
    </source>
</evidence>
<organism evidence="1 2">
    <name type="scientific">Conoideocrella luteorostrata</name>
    <dbReference type="NCBI Taxonomy" id="1105319"/>
    <lineage>
        <taxon>Eukaryota</taxon>
        <taxon>Fungi</taxon>
        <taxon>Dikarya</taxon>
        <taxon>Ascomycota</taxon>
        <taxon>Pezizomycotina</taxon>
        <taxon>Sordariomycetes</taxon>
        <taxon>Hypocreomycetidae</taxon>
        <taxon>Hypocreales</taxon>
        <taxon>Clavicipitaceae</taxon>
        <taxon>Conoideocrella</taxon>
    </lineage>
</organism>
<sequence length="146" mass="16094">MRERALEQAVAELSPSDQVAGLTNNPDYQASADAFIETTMLGRLEGGGSGGAVYQVIEMHTGDHLPRKVVAVKKHAGADDDVRECVTNEMRTVRRLRRVSSPFRIHWLPHIVPHFHVQGFDTGDNINIFVPLCEGTPCDTLGSIKF</sequence>
<reference evidence="1" key="1">
    <citation type="submission" date="2023-06" db="EMBL/GenBank/DDBJ databases">
        <title>Conoideocrella luteorostrata (Hypocreales: Clavicipitaceae), a potential biocontrol fungus for elongate hemlock scale in United States Christmas tree production areas.</title>
        <authorList>
            <person name="Barrett H."/>
            <person name="Lovett B."/>
            <person name="Macias A.M."/>
            <person name="Stajich J.E."/>
            <person name="Kasson M.T."/>
        </authorList>
    </citation>
    <scope>NUCLEOTIDE SEQUENCE</scope>
    <source>
        <strain evidence="1">ARSEF 14590</strain>
    </source>
</reference>
<comment type="caution">
    <text evidence="1">The sequence shown here is derived from an EMBL/GenBank/DDBJ whole genome shotgun (WGS) entry which is preliminary data.</text>
</comment>
<keyword evidence="2" id="KW-1185">Reference proteome</keyword>
<dbReference type="Gene3D" id="3.30.200.20">
    <property type="entry name" value="Phosphorylase Kinase, domain 1"/>
    <property type="match status" value="1"/>
</dbReference>
<accession>A0AAJ0FRU6</accession>
<proteinExistence type="predicted"/>
<protein>
    <recommendedName>
        <fullName evidence="3">Protein kinase domain-containing protein</fullName>
    </recommendedName>
</protein>